<dbReference type="InterPro" id="IPR023459">
    <property type="entry name" value="Tscrpt_elong_fac_GreA/B_fam"/>
</dbReference>
<dbReference type="PANTHER" id="PTHR30437">
    <property type="entry name" value="TRANSCRIPTION ELONGATION FACTOR GREA"/>
    <property type="match status" value="1"/>
</dbReference>
<dbReference type="InterPro" id="IPR036953">
    <property type="entry name" value="GreA/GreB_C_sf"/>
</dbReference>
<dbReference type="PANTHER" id="PTHR30437:SF5">
    <property type="entry name" value="REGULATOR OF NUCLEOSIDE DIPHOSPHATE KINASE"/>
    <property type="match status" value="1"/>
</dbReference>
<comment type="caution">
    <text evidence="2">The sequence shown here is derived from an EMBL/GenBank/DDBJ whole genome shotgun (WGS) entry which is preliminary data.</text>
</comment>
<dbReference type="InterPro" id="IPR001437">
    <property type="entry name" value="Tscrpt_elong_fac_GreA/B_C"/>
</dbReference>
<dbReference type="Proteomes" id="UP001501081">
    <property type="component" value="Unassembled WGS sequence"/>
</dbReference>
<sequence>MNNHHSAAKQITLTTGMFDILKEQIRKRKVSPKNESQLLIELKNAKQVHRKDLPPNIVDVYKEVIVREINSGDSFTYLFVPPNLARQKHGTISILSEIGLALLGHRVDSIIEWDTPSGEKAYRIESVSDL</sequence>
<evidence type="ECO:0000259" key="1">
    <source>
        <dbReference type="Pfam" id="PF01272"/>
    </source>
</evidence>
<name>A0ABP7QGD7_9SPHI</name>
<dbReference type="SUPFAM" id="SSF54534">
    <property type="entry name" value="FKBP-like"/>
    <property type="match status" value="1"/>
</dbReference>
<dbReference type="EMBL" id="BAABAK010000019">
    <property type="protein sequence ID" value="GAA3980689.1"/>
    <property type="molecule type" value="Genomic_DNA"/>
</dbReference>
<reference evidence="3" key="1">
    <citation type="journal article" date="2019" name="Int. J. Syst. Evol. Microbiol.">
        <title>The Global Catalogue of Microorganisms (GCM) 10K type strain sequencing project: providing services to taxonomists for standard genome sequencing and annotation.</title>
        <authorList>
            <consortium name="The Broad Institute Genomics Platform"/>
            <consortium name="The Broad Institute Genome Sequencing Center for Infectious Disease"/>
            <person name="Wu L."/>
            <person name="Ma J."/>
        </authorList>
    </citation>
    <scope>NUCLEOTIDE SEQUENCE [LARGE SCALE GENOMIC DNA]</scope>
    <source>
        <strain evidence="3">JCM 17338</strain>
    </source>
</reference>
<keyword evidence="3" id="KW-1185">Reference proteome</keyword>
<dbReference type="Gene3D" id="3.10.50.30">
    <property type="entry name" value="Transcription elongation factor, GreA/GreB, C-terminal domain"/>
    <property type="match status" value="1"/>
</dbReference>
<proteinExistence type="predicted"/>
<dbReference type="Pfam" id="PF01272">
    <property type="entry name" value="GreA_GreB"/>
    <property type="match status" value="1"/>
</dbReference>
<accession>A0ABP7QGD7</accession>
<dbReference type="RefSeq" id="WP_344769280.1">
    <property type="nucleotide sequence ID" value="NZ_BAABAK010000019.1"/>
</dbReference>
<protein>
    <recommendedName>
        <fullName evidence="1">Transcription elongation factor GreA/GreB C-terminal domain-containing protein</fullName>
    </recommendedName>
</protein>
<organism evidence="2 3">
    <name type="scientific">Pedobacter ginsengiterrae</name>
    <dbReference type="NCBI Taxonomy" id="871696"/>
    <lineage>
        <taxon>Bacteria</taxon>
        <taxon>Pseudomonadati</taxon>
        <taxon>Bacteroidota</taxon>
        <taxon>Sphingobacteriia</taxon>
        <taxon>Sphingobacteriales</taxon>
        <taxon>Sphingobacteriaceae</taxon>
        <taxon>Pedobacter</taxon>
    </lineage>
</organism>
<gene>
    <name evidence="2" type="ORF">GCM10022246_36020</name>
</gene>
<evidence type="ECO:0000313" key="3">
    <source>
        <dbReference type="Proteomes" id="UP001501081"/>
    </source>
</evidence>
<feature type="domain" description="Transcription elongation factor GreA/GreB C-terminal" evidence="1">
    <location>
        <begin position="56"/>
        <end position="128"/>
    </location>
</feature>
<evidence type="ECO:0000313" key="2">
    <source>
        <dbReference type="EMBL" id="GAA3980689.1"/>
    </source>
</evidence>